<organism evidence="1 2">
    <name type="scientific">[Lactobacillus] rogosae</name>
    <dbReference type="NCBI Taxonomy" id="706562"/>
    <lineage>
        <taxon>Bacteria</taxon>
        <taxon>Bacillati</taxon>
        <taxon>Bacillota</taxon>
        <taxon>Clostridia</taxon>
        <taxon>Lachnospirales</taxon>
        <taxon>Lachnospiraceae</taxon>
        <taxon>Lachnospira</taxon>
    </lineage>
</organism>
<dbReference type="InterPro" id="IPR000014">
    <property type="entry name" value="PAS"/>
</dbReference>
<gene>
    <name evidence="1" type="ORF">WMO14_03010</name>
</gene>
<dbReference type="CDD" id="cd00130">
    <property type="entry name" value="PAS"/>
    <property type="match status" value="1"/>
</dbReference>
<dbReference type="InterPro" id="IPR035965">
    <property type="entry name" value="PAS-like_dom_sf"/>
</dbReference>
<dbReference type="SUPFAM" id="SSF55785">
    <property type="entry name" value="PYP-like sensor domain (PAS domain)"/>
    <property type="match status" value="1"/>
</dbReference>
<dbReference type="EMBL" id="JBBMER010000002">
    <property type="protein sequence ID" value="MEQ2378855.1"/>
    <property type="molecule type" value="Genomic_DNA"/>
</dbReference>
<dbReference type="Proteomes" id="UP001442364">
    <property type="component" value="Unassembled WGS sequence"/>
</dbReference>
<dbReference type="Gene3D" id="3.30.450.20">
    <property type="entry name" value="PAS domain"/>
    <property type="match status" value="1"/>
</dbReference>
<comment type="caution">
    <text evidence="1">The sequence shown here is derived from an EMBL/GenBank/DDBJ whole genome shotgun (WGS) entry which is preliminary data.</text>
</comment>
<dbReference type="RefSeq" id="WP_022502132.1">
    <property type="nucleotide sequence ID" value="NZ_DAWCMB010000027.1"/>
</dbReference>
<keyword evidence="2" id="KW-1185">Reference proteome</keyword>
<evidence type="ECO:0000313" key="2">
    <source>
        <dbReference type="Proteomes" id="UP001442364"/>
    </source>
</evidence>
<accession>A0ABV1BSX9</accession>
<evidence type="ECO:0000313" key="1">
    <source>
        <dbReference type="EMBL" id="MEQ2378855.1"/>
    </source>
</evidence>
<name>A0ABV1BSX9_9FIRM</name>
<protein>
    <submittedName>
        <fullName evidence="1">PAS domain-containing protein</fullName>
    </submittedName>
</protein>
<reference evidence="1 2" key="1">
    <citation type="submission" date="2024-03" db="EMBL/GenBank/DDBJ databases">
        <title>Human intestinal bacterial collection.</title>
        <authorList>
            <person name="Pauvert C."/>
            <person name="Hitch T.C.A."/>
            <person name="Clavel T."/>
        </authorList>
    </citation>
    <scope>NUCLEOTIDE SEQUENCE [LARGE SCALE GENOMIC DNA]</scope>
    <source>
        <strain evidence="1 2">CLA-AA-H255</strain>
    </source>
</reference>
<proteinExistence type="predicted"/>
<sequence length="117" mass="13770">MADNLMRKLPFTRFAMEMRSGKIIEIDEGFVKMLGYTEEDMKNGLVFKDIVPDIDYEGIITELRETFIDQRYACYEHYFQTKTGKKIRVVVFIRIENKLLEGHRVLRVSVGNISDLK</sequence>